<protein>
    <submittedName>
        <fullName evidence="2">Uncharacterized protein</fullName>
    </submittedName>
</protein>
<feature type="transmembrane region" description="Helical" evidence="1">
    <location>
        <begin position="21"/>
        <end position="48"/>
    </location>
</feature>
<dbReference type="EMBL" id="KQ964253">
    <property type="protein sequence ID" value="KXJ90240.1"/>
    <property type="molecule type" value="Genomic_DNA"/>
</dbReference>
<accession>A0A136IZ26</accession>
<reference evidence="3" key="1">
    <citation type="submission" date="2016-02" db="EMBL/GenBank/DDBJ databases">
        <title>Draft genome sequence of Microdochium bolleyi, a fungal endophyte of beachgrass.</title>
        <authorList>
            <consortium name="DOE Joint Genome Institute"/>
            <person name="David A.S."/>
            <person name="May G."/>
            <person name="Haridas S."/>
            <person name="Lim J."/>
            <person name="Wang M."/>
            <person name="Labutti K."/>
            <person name="Lipzen A."/>
            <person name="Barry K."/>
            <person name="Grigoriev I.V."/>
        </authorList>
    </citation>
    <scope>NUCLEOTIDE SEQUENCE [LARGE SCALE GENOMIC DNA]</scope>
    <source>
        <strain evidence="3">J235TASD1</strain>
    </source>
</reference>
<dbReference type="InParanoid" id="A0A136IZ26"/>
<gene>
    <name evidence="2" type="ORF">Micbo1qcDRAFT_164770</name>
</gene>
<name>A0A136IZ26_9PEZI</name>
<keyword evidence="1" id="KW-0812">Transmembrane</keyword>
<keyword evidence="3" id="KW-1185">Reference proteome</keyword>
<sequence>MTLSSISCAPQTSFDYYFRSLIVVALAMCITFFLFGAGLPLGINAAWYCAQGISTSSPIWPDSFPSFPFFLPHPGLSTGPAGAMGQPR</sequence>
<evidence type="ECO:0000313" key="3">
    <source>
        <dbReference type="Proteomes" id="UP000070501"/>
    </source>
</evidence>
<feature type="non-terminal residue" evidence="2">
    <location>
        <position position="88"/>
    </location>
</feature>
<organism evidence="2 3">
    <name type="scientific">Microdochium bolleyi</name>
    <dbReference type="NCBI Taxonomy" id="196109"/>
    <lineage>
        <taxon>Eukaryota</taxon>
        <taxon>Fungi</taxon>
        <taxon>Dikarya</taxon>
        <taxon>Ascomycota</taxon>
        <taxon>Pezizomycotina</taxon>
        <taxon>Sordariomycetes</taxon>
        <taxon>Xylariomycetidae</taxon>
        <taxon>Xylariales</taxon>
        <taxon>Microdochiaceae</taxon>
        <taxon>Microdochium</taxon>
    </lineage>
</organism>
<evidence type="ECO:0000313" key="2">
    <source>
        <dbReference type="EMBL" id="KXJ90240.1"/>
    </source>
</evidence>
<proteinExistence type="predicted"/>
<dbReference type="Proteomes" id="UP000070501">
    <property type="component" value="Unassembled WGS sequence"/>
</dbReference>
<keyword evidence="1" id="KW-1133">Transmembrane helix</keyword>
<dbReference type="AlphaFoldDB" id="A0A136IZ26"/>
<evidence type="ECO:0000256" key="1">
    <source>
        <dbReference type="SAM" id="Phobius"/>
    </source>
</evidence>
<keyword evidence="1" id="KW-0472">Membrane</keyword>